<comment type="similarity">
    <text evidence="8">Belongs to the MGMT family.</text>
</comment>
<evidence type="ECO:0000256" key="2">
    <source>
        <dbReference type="ARBA" id="ARBA00022490"/>
    </source>
</evidence>
<comment type="subcellular location">
    <subcellularLocation>
        <location evidence="8">Cytoplasm</location>
    </subcellularLocation>
</comment>
<feature type="domain" description="Methylated-DNA-[protein]-cysteine S-methyltransferase DNA binding" evidence="9">
    <location>
        <begin position="71"/>
        <end position="150"/>
    </location>
</feature>
<dbReference type="NCBIfam" id="TIGR00589">
    <property type="entry name" value="ogt"/>
    <property type="match status" value="1"/>
</dbReference>
<dbReference type="RefSeq" id="WP_330623414.1">
    <property type="nucleotide sequence ID" value="NZ_JAGGLI010000017.1"/>
</dbReference>
<dbReference type="GO" id="GO:0003908">
    <property type="term" value="F:methylated-DNA-[protein]-cysteine S-methyltransferase activity"/>
    <property type="evidence" value="ECO:0007669"/>
    <property type="project" value="UniProtKB-EC"/>
</dbReference>
<dbReference type="GO" id="GO:0032259">
    <property type="term" value="P:methylation"/>
    <property type="evidence" value="ECO:0007669"/>
    <property type="project" value="UniProtKB-KW"/>
</dbReference>
<dbReference type="EC" id="2.1.1.63" evidence="8"/>
<dbReference type="InterPro" id="IPR036217">
    <property type="entry name" value="MethylDNA_cys_MeTrfase_DNAb"/>
</dbReference>
<evidence type="ECO:0000259" key="10">
    <source>
        <dbReference type="Pfam" id="PF02870"/>
    </source>
</evidence>
<keyword evidence="12" id="KW-1185">Reference proteome</keyword>
<dbReference type="InterPro" id="IPR036388">
    <property type="entry name" value="WH-like_DNA-bd_sf"/>
</dbReference>
<evidence type="ECO:0000256" key="8">
    <source>
        <dbReference type="HAMAP-Rule" id="MF_00772"/>
    </source>
</evidence>
<gene>
    <name evidence="11" type="ORF">J2Z35_001668</name>
</gene>
<dbReference type="PROSITE" id="PS00374">
    <property type="entry name" value="MGMT"/>
    <property type="match status" value="1"/>
</dbReference>
<dbReference type="InterPro" id="IPR001497">
    <property type="entry name" value="MethylDNA_cys_MeTrfase_AS"/>
</dbReference>
<dbReference type="InterPro" id="IPR014048">
    <property type="entry name" value="MethylDNA_cys_MeTrfase_DNA-bd"/>
</dbReference>
<dbReference type="HAMAP" id="MF_00772">
    <property type="entry name" value="OGT"/>
    <property type="match status" value="1"/>
</dbReference>
<keyword evidence="5 8" id="KW-0227">DNA damage</keyword>
<keyword evidence="3 8" id="KW-0489">Methyltransferase</keyword>
<evidence type="ECO:0000256" key="5">
    <source>
        <dbReference type="ARBA" id="ARBA00022763"/>
    </source>
</evidence>
<dbReference type="CDD" id="cd06445">
    <property type="entry name" value="ATase"/>
    <property type="match status" value="1"/>
</dbReference>
<name>A0ABS4KKK5_9FIRM</name>
<comment type="function">
    <text evidence="8">Involved in the cellular defense against the biological effects of O6-methylguanine (O6-MeG) and O4-methylthymine (O4-MeT) in DNA. Repairs the methylated nucleobase in DNA by stoichiometrically transferring the methyl group to a cysteine residue in the enzyme. This is a suicide reaction: the enzyme is irreversibly inactivated.</text>
</comment>
<dbReference type="PANTHER" id="PTHR10815">
    <property type="entry name" value="METHYLATED-DNA--PROTEIN-CYSTEINE METHYLTRANSFERASE"/>
    <property type="match status" value="1"/>
</dbReference>
<dbReference type="Pfam" id="PF02870">
    <property type="entry name" value="Methyltransf_1N"/>
    <property type="match status" value="1"/>
</dbReference>
<dbReference type="EMBL" id="JAGGLI010000017">
    <property type="protein sequence ID" value="MBP2027870.1"/>
    <property type="molecule type" value="Genomic_DNA"/>
</dbReference>
<dbReference type="InterPro" id="IPR023546">
    <property type="entry name" value="MGMT"/>
</dbReference>
<evidence type="ECO:0000313" key="11">
    <source>
        <dbReference type="EMBL" id="MBP2027870.1"/>
    </source>
</evidence>
<comment type="catalytic activity">
    <reaction evidence="1 8">
        <text>a 4-O-methyl-thymidine in DNA + L-cysteinyl-[protein] = a thymidine in DNA + S-methyl-L-cysteinyl-[protein]</text>
        <dbReference type="Rhea" id="RHEA:53428"/>
        <dbReference type="Rhea" id="RHEA-COMP:10131"/>
        <dbReference type="Rhea" id="RHEA-COMP:10132"/>
        <dbReference type="Rhea" id="RHEA-COMP:13555"/>
        <dbReference type="Rhea" id="RHEA-COMP:13556"/>
        <dbReference type="ChEBI" id="CHEBI:29950"/>
        <dbReference type="ChEBI" id="CHEBI:82612"/>
        <dbReference type="ChEBI" id="CHEBI:137386"/>
        <dbReference type="ChEBI" id="CHEBI:137387"/>
        <dbReference type="EC" id="2.1.1.63"/>
    </reaction>
</comment>
<proteinExistence type="inferred from homology"/>
<dbReference type="Pfam" id="PF01035">
    <property type="entry name" value="DNA_binding_1"/>
    <property type="match status" value="1"/>
</dbReference>
<comment type="catalytic activity">
    <reaction evidence="7 8">
        <text>a 6-O-methyl-2'-deoxyguanosine in DNA + L-cysteinyl-[protein] = S-methyl-L-cysteinyl-[protein] + a 2'-deoxyguanosine in DNA</text>
        <dbReference type="Rhea" id="RHEA:24000"/>
        <dbReference type="Rhea" id="RHEA-COMP:10131"/>
        <dbReference type="Rhea" id="RHEA-COMP:10132"/>
        <dbReference type="Rhea" id="RHEA-COMP:11367"/>
        <dbReference type="Rhea" id="RHEA-COMP:11368"/>
        <dbReference type="ChEBI" id="CHEBI:29950"/>
        <dbReference type="ChEBI" id="CHEBI:82612"/>
        <dbReference type="ChEBI" id="CHEBI:85445"/>
        <dbReference type="ChEBI" id="CHEBI:85448"/>
        <dbReference type="EC" id="2.1.1.63"/>
    </reaction>
</comment>
<evidence type="ECO:0000256" key="4">
    <source>
        <dbReference type="ARBA" id="ARBA00022679"/>
    </source>
</evidence>
<feature type="active site" description="Nucleophile; methyl group acceptor" evidence="8">
    <location>
        <position position="122"/>
    </location>
</feature>
<keyword evidence="4 8" id="KW-0808">Transferase</keyword>
<feature type="domain" description="Methylguanine DNA methyltransferase ribonuclease-like" evidence="10">
    <location>
        <begin position="3"/>
        <end position="66"/>
    </location>
</feature>
<dbReference type="SUPFAM" id="SSF46767">
    <property type="entry name" value="Methylated DNA-protein cysteine methyltransferase, C-terminal domain"/>
    <property type="match status" value="1"/>
</dbReference>
<accession>A0ABS4KKK5</accession>
<evidence type="ECO:0000256" key="1">
    <source>
        <dbReference type="ARBA" id="ARBA00001286"/>
    </source>
</evidence>
<sequence length="156" mass="17870">MSIYCGYYDSPIGIIEIKTTDEKLIYLNFVAEMKEAVGNVEVLEKTIKELDEYFKGKRKDFDIPYELNGTEFQKKSWDALTKIPYAQTWSYEKQAIYIGNIKATRAVGNANSKNPIGIIVPCHRVIGKNNKLTGYAGGLDKKEWLLNHEKRISQIK</sequence>
<organism evidence="11 12">
    <name type="scientific">Acetoanaerobium pronyense</name>
    <dbReference type="NCBI Taxonomy" id="1482736"/>
    <lineage>
        <taxon>Bacteria</taxon>
        <taxon>Bacillati</taxon>
        <taxon>Bacillota</taxon>
        <taxon>Clostridia</taxon>
        <taxon>Peptostreptococcales</taxon>
        <taxon>Filifactoraceae</taxon>
        <taxon>Acetoanaerobium</taxon>
    </lineage>
</organism>
<comment type="miscellaneous">
    <text evidence="8">This enzyme catalyzes only one turnover and therefore is not strictly catalytic. According to one definition, an enzyme is a biocatalyst that acts repeatedly and over many reaction cycles.</text>
</comment>
<dbReference type="SUPFAM" id="SSF53155">
    <property type="entry name" value="Methylated DNA-protein cysteine methyltransferase domain"/>
    <property type="match status" value="1"/>
</dbReference>
<evidence type="ECO:0000256" key="7">
    <source>
        <dbReference type="ARBA" id="ARBA00049348"/>
    </source>
</evidence>
<keyword evidence="6 8" id="KW-0234">DNA repair</keyword>
<evidence type="ECO:0000313" key="12">
    <source>
        <dbReference type="Proteomes" id="UP001314903"/>
    </source>
</evidence>
<dbReference type="InterPro" id="IPR036631">
    <property type="entry name" value="MGMT_N_sf"/>
</dbReference>
<dbReference type="Proteomes" id="UP001314903">
    <property type="component" value="Unassembled WGS sequence"/>
</dbReference>
<dbReference type="PANTHER" id="PTHR10815:SF5">
    <property type="entry name" value="METHYLATED-DNA--PROTEIN-CYSTEINE METHYLTRANSFERASE"/>
    <property type="match status" value="1"/>
</dbReference>
<evidence type="ECO:0000256" key="3">
    <source>
        <dbReference type="ARBA" id="ARBA00022603"/>
    </source>
</evidence>
<dbReference type="Gene3D" id="3.30.160.70">
    <property type="entry name" value="Methylated DNA-protein cysteine methyltransferase domain"/>
    <property type="match status" value="1"/>
</dbReference>
<keyword evidence="2 8" id="KW-0963">Cytoplasm</keyword>
<comment type="caution">
    <text evidence="11">The sequence shown here is derived from an EMBL/GenBank/DDBJ whole genome shotgun (WGS) entry which is preliminary data.</text>
</comment>
<evidence type="ECO:0000256" key="6">
    <source>
        <dbReference type="ARBA" id="ARBA00023204"/>
    </source>
</evidence>
<reference evidence="11 12" key="1">
    <citation type="submission" date="2021-03" db="EMBL/GenBank/DDBJ databases">
        <title>Genomic Encyclopedia of Type Strains, Phase IV (KMG-IV): sequencing the most valuable type-strain genomes for metagenomic binning, comparative biology and taxonomic classification.</title>
        <authorList>
            <person name="Goeker M."/>
        </authorList>
    </citation>
    <scope>NUCLEOTIDE SEQUENCE [LARGE SCALE GENOMIC DNA]</scope>
    <source>
        <strain evidence="11 12">DSM 27512</strain>
    </source>
</reference>
<evidence type="ECO:0000259" key="9">
    <source>
        <dbReference type="Pfam" id="PF01035"/>
    </source>
</evidence>
<dbReference type="InterPro" id="IPR008332">
    <property type="entry name" value="MethylG_MeTrfase_N"/>
</dbReference>
<protein>
    <recommendedName>
        <fullName evidence="8">Methylated-DNA--protein-cysteine methyltransferase</fullName>
        <ecNumber evidence="8">2.1.1.63</ecNumber>
    </recommendedName>
    <alternativeName>
        <fullName evidence="8">6-O-methylguanine-DNA methyltransferase</fullName>
        <shortName evidence="8">MGMT</shortName>
    </alternativeName>
    <alternativeName>
        <fullName evidence="8">O-6-methylguanine-DNA-alkyltransferase</fullName>
    </alternativeName>
</protein>
<dbReference type="Gene3D" id="1.10.10.10">
    <property type="entry name" value="Winged helix-like DNA-binding domain superfamily/Winged helix DNA-binding domain"/>
    <property type="match status" value="1"/>
</dbReference>